<evidence type="ECO:0000256" key="1">
    <source>
        <dbReference type="ARBA" id="ARBA00004196"/>
    </source>
</evidence>
<dbReference type="SUPFAM" id="SSF111369">
    <property type="entry name" value="HlyD-like secretion proteins"/>
    <property type="match status" value="1"/>
</dbReference>
<comment type="caution">
    <text evidence="10">The sequence shown here is derived from an EMBL/GenBank/DDBJ whole genome shotgun (WGS) entry which is preliminary data.</text>
</comment>
<dbReference type="EMBL" id="PUJU01000006">
    <property type="protein sequence ID" value="NHB86959.1"/>
    <property type="molecule type" value="Genomic_DNA"/>
</dbReference>
<evidence type="ECO:0000256" key="2">
    <source>
        <dbReference type="ARBA" id="ARBA00022448"/>
    </source>
</evidence>
<evidence type="ECO:0000259" key="9">
    <source>
        <dbReference type="Pfam" id="PF25885"/>
    </source>
</evidence>
<keyword evidence="2" id="KW-0813">Transport</keyword>
<name>A0ABX0GD42_9GAMM</name>
<protein>
    <submittedName>
        <fullName evidence="10">Multidrug export protein EmrA</fullName>
    </submittedName>
</protein>
<evidence type="ECO:0000313" key="10">
    <source>
        <dbReference type="EMBL" id="NHB86959.1"/>
    </source>
</evidence>
<dbReference type="NCBIfam" id="NF011715">
    <property type="entry name" value="PRK15136.1"/>
    <property type="match status" value="1"/>
</dbReference>
<evidence type="ECO:0000256" key="5">
    <source>
        <dbReference type="ARBA" id="ARBA00022692"/>
    </source>
</evidence>
<keyword evidence="5 8" id="KW-0812">Transmembrane</keyword>
<evidence type="ECO:0000256" key="4">
    <source>
        <dbReference type="ARBA" id="ARBA00022519"/>
    </source>
</evidence>
<dbReference type="Pfam" id="PF25885">
    <property type="entry name" value="HH_EMRA"/>
    <property type="match status" value="1"/>
</dbReference>
<gene>
    <name evidence="10" type="ORF">C5471_04210</name>
</gene>
<feature type="transmembrane region" description="Helical" evidence="8">
    <location>
        <begin position="26"/>
        <end position="48"/>
    </location>
</feature>
<reference evidence="10 11" key="1">
    <citation type="submission" date="2018-02" db="EMBL/GenBank/DDBJ databases">
        <authorList>
            <person name="Machado R.A."/>
        </authorList>
    </citation>
    <scope>NUCLEOTIDE SEQUENCE [LARGE SCALE GENOMIC DNA]</scope>
    <source>
        <strain evidence="10 11">T327</strain>
    </source>
</reference>
<evidence type="ECO:0000256" key="6">
    <source>
        <dbReference type="ARBA" id="ARBA00022989"/>
    </source>
</evidence>
<feature type="domain" description="Multidrug export protein EmrA/FarA alpha-helical hairpin" evidence="9">
    <location>
        <begin position="100"/>
        <end position="220"/>
    </location>
</feature>
<dbReference type="InterPro" id="IPR050739">
    <property type="entry name" value="MFP"/>
</dbReference>
<sequence>MAEEIEIESVPVQSPPLNEKKSKRKLALILATLLFVFTGLGYFAYWFVALRYHQATDDAYVVGNQVQVMAQITGSVTSIHADNTDFVQQGDILLRLDSVDAEHAVERAKNILANSVRQTHQIIIDNEKLLANIELKQTALQQARDDLKRREHLGLSGAIAKENLIHSRNSVQMAKSELNVAQQQYHANKALVIDTPLEKQPAIKLAASQLRDAWLTLQRTQIVAPVTGYVSRRSVQVGSQIKSGAPLMVIVPADQLWVEANFKEVQLANVRIGQPVTLISDFYGNDVIYQGRIVGLDMGTGSAFSLLPAQNATGNWIKVVQRLPVRVELAAQQLIDHPLRIGLSMHATVDTRNQDGLVLSNTSRRGIVYETNALSYNTGEIDRLINEIIQANNSKDE</sequence>
<evidence type="ECO:0000313" key="11">
    <source>
        <dbReference type="Proteomes" id="UP000697802"/>
    </source>
</evidence>
<dbReference type="Proteomes" id="UP000697802">
    <property type="component" value="Unassembled WGS sequence"/>
</dbReference>
<dbReference type="PANTHER" id="PTHR30386">
    <property type="entry name" value="MEMBRANE FUSION SUBUNIT OF EMRAB-TOLC MULTIDRUG EFFLUX PUMP"/>
    <property type="match status" value="1"/>
</dbReference>
<organism evidence="10 11">
    <name type="scientific">Photorhabdus tasmaniensis</name>
    <dbReference type="NCBI Taxonomy" id="1004159"/>
    <lineage>
        <taxon>Bacteria</taxon>
        <taxon>Pseudomonadati</taxon>
        <taxon>Pseudomonadota</taxon>
        <taxon>Gammaproteobacteria</taxon>
        <taxon>Enterobacterales</taxon>
        <taxon>Morganellaceae</taxon>
        <taxon>Photorhabdus</taxon>
    </lineage>
</organism>
<comment type="subcellular location">
    <subcellularLocation>
        <location evidence="1">Cell envelope</location>
    </subcellularLocation>
</comment>
<keyword evidence="7 8" id="KW-0472">Membrane</keyword>
<evidence type="ECO:0000256" key="7">
    <source>
        <dbReference type="ARBA" id="ARBA00023136"/>
    </source>
</evidence>
<proteinExistence type="predicted"/>
<keyword evidence="4" id="KW-0997">Cell inner membrane</keyword>
<dbReference type="InterPro" id="IPR058633">
    <property type="entry name" value="EmrA/FarA_HH"/>
</dbReference>
<keyword evidence="6 8" id="KW-1133">Transmembrane helix</keyword>
<accession>A0ABX0GD42</accession>
<dbReference type="NCBIfam" id="TIGR00998">
    <property type="entry name" value="8a0101"/>
    <property type="match status" value="1"/>
</dbReference>
<dbReference type="Gene3D" id="2.40.30.170">
    <property type="match status" value="1"/>
</dbReference>
<dbReference type="RefSeq" id="WP_133813936.1">
    <property type="nucleotide sequence ID" value="NZ_CAWPIF010000006.1"/>
</dbReference>
<evidence type="ECO:0000256" key="8">
    <source>
        <dbReference type="SAM" id="Phobius"/>
    </source>
</evidence>
<dbReference type="InterPro" id="IPR005694">
    <property type="entry name" value="MFP_proteobact"/>
</dbReference>
<evidence type="ECO:0000256" key="3">
    <source>
        <dbReference type="ARBA" id="ARBA00022475"/>
    </source>
</evidence>
<dbReference type="Gene3D" id="2.40.50.100">
    <property type="match status" value="1"/>
</dbReference>
<keyword evidence="3" id="KW-1003">Cell membrane</keyword>
<keyword evidence="11" id="KW-1185">Reference proteome</keyword>
<dbReference type="PANTHER" id="PTHR30386:SF19">
    <property type="entry name" value="MULTIDRUG EXPORT PROTEIN EMRA-RELATED"/>
    <property type="match status" value="1"/>
</dbReference>